<evidence type="ECO:0000256" key="9">
    <source>
        <dbReference type="ARBA" id="ARBA00022840"/>
    </source>
</evidence>
<keyword evidence="5 14" id="KW-0436">Ligase</keyword>
<evidence type="ECO:0000256" key="4">
    <source>
        <dbReference type="ARBA" id="ARBA00022555"/>
    </source>
</evidence>
<dbReference type="InterPro" id="IPR018163">
    <property type="entry name" value="Thr/Ala-tRNA-synth_IIc_edit"/>
</dbReference>
<evidence type="ECO:0000256" key="6">
    <source>
        <dbReference type="ARBA" id="ARBA00022723"/>
    </source>
</evidence>
<dbReference type="InterPro" id="IPR033728">
    <property type="entry name" value="ThrRS_core"/>
</dbReference>
<dbReference type="InterPro" id="IPR004095">
    <property type="entry name" value="TGS"/>
</dbReference>
<dbReference type="EC" id="6.1.1.3" evidence="14"/>
<evidence type="ECO:0000259" key="15">
    <source>
        <dbReference type="PROSITE" id="PS50862"/>
    </source>
</evidence>
<feature type="binding site" evidence="14">
    <location>
        <position position="404"/>
    </location>
    <ligand>
        <name>Zn(2+)</name>
        <dbReference type="ChEBI" id="CHEBI:29105"/>
        <note>catalytic</note>
    </ligand>
</feature>
<evidence type="ECO:0000256" key="8">
    <source>
        <dbReference type="ARBA" id="ARBA00022833"/>
    </source>
</evidence>
<dbReference type="Pfam" id="PF07973">
    <property type="entry name" value="tRNA_SAD"/>
    <property type="match status" value="1"/>
</dbReference>
<dbReference type="PANTHER" id="PTHR11451:SF44">
    <property type="entry name" value="THREONINE--TRNA LIGASE, CHLOROPLASTIC_MITOCHONDRIAL 2"/>
    <property type="match status" value="1"/>
</dbReference>
<dbReference type="Gene3D" id="3.40.50.800">
    <property type="entry name" value="Anticodon-binding domain"/>
    <property type="match status" value="1"/>
</dbReference>
<dbReference type="RefSeq" id="WP_065966100.1">
    <property type="nucleotide sequence ID" value="NZ_ASQP01000005.1"/>
</dbReference>
<evidence type="ECO:0000313" key="18">
    <source>
        <dbReference type="Proteomes" id="UP000186168"/>
    </source>
</evidence>
<evidence type="ECO:0000256" key="11">
    <source>
        <dbReference type="ARBA" id="ARBA00022917"/>
    </source>
</evidence>
<feature type="domain" description="TGS" evidence="16">
    <location>
        <begin position="1"/>
        <end position="61"/>
    </location>
</feature>
<comment type="cofactor">
    <cofactor evidence="14">
        <name>Zn(2+)</name>
        <dbReference type="ChEBI" id="CHEBI:29105"/>
    </cofactor>
    <text evidence="14">Binds 1 zinc ion per subunit.</text>
</comment>
<keyword evidence="9 14" id="KW-0067">ATP-binding</keyword>
<keyword evidence="6 14" id="KW-0479">Metal-binding</keyword>
<evidence type="ECO:0000256" key="1">
    <source>
        <dbReference type="ARBA" id="ARBA00004496"/>
    </source>
</evidence>
<dbReference type="GO" id="GO:0046872">
    <property type="term" value="F:metal ion binding"/>
    <property type="evidence" value="ECO:0007669"/>
    <property type="project" value="UniProtKB-KW"/>
</dbReference>
<reference evidence="17 18" key="1">
    <citation type="submission" date="2013-05" db="EMBL/GenBank/DDBJ databases">
        <title>Genome sequence of Streptomyces sparsogenes DSM 40356.</title>
        <authorList>
            <person name="Coyne S."/>
            <person name="Seebeck F.P."/>
        </authorList>
    </citation>
    <scope>NUCLEOTIDE SEQUENCE [LARGE SCALE GENOMIC DNA]</scope>
    <source>
        <strain evidence="17 18">DSM 40356</strain>
    </source>
</reference>
<evidence type="ECO:0000256" key="10">
    <source>
        <dbReference type="ARBA" id="ARBA00022884"/>
    </source>
</evidence>
<dbReference type="Proteomes" id="UP000186168">
    <property type="component" value="Unassembled WGS sequence"/>
</dbReference>
<proteinExistence type="inferred from homology"/>
<dbReference type="InterPro" id="IPR012947">
    <property type="entry name" value="tRNA_SAD"/>
</dbReference>
<keyword evidence="3 14" id="KW-0963">Cytoplasm</keyword>
<dbReference type="CDD" id="cd00860">
    <property type="entry name" value="ThrRS_anticodon"/>
    <property type="match status" value="1"/>
</dbReference>
<dbReference type="CDD" id="cd00771">
    <property type="entry name" value="ThrRS_core"/>
    <property type="match status" value="1"/>
</dbReference>
<dbReference type="SUPFAM" id="SSF55681">
    <property type="entry name" value="Class II aaRS and biotin synthetases"/>
    <property type="match status" value="1"/>
</dbReference>
<dbReference type="FunFam" id="3.30.54.20:FF:000003">
    <property type="entry name" value="Threonine--tRNA ligase"/>
    <property type="match status" value="1"/>
</dbReference>
<evidence type="ECO:0000256" key="12">
    <source>
        <dbReference type="ARBA" id="ARBA00023146"/>
    </source>
</evidence>
<dbReference type="SMART" id="SM00863">
    <property type="entry name" value="tRNA_SAD"/>
    <property type="match status" value="1"/>
</dbReference>
<evidence type="ECO:0000313" key="17">
    <source>
        <dbReference type="EMBL" id="OMI41532.1"/>
    </source>
</evidence>
<dbReference type="Pfam" id="PF03129">
    <property type="entry name" value="HGTP_anticodon"/>
    <property type="match status" value="1"/>
</dbReference>
<feature type="domain" description="Aminoacyl-transfer RNA synthetases class-II family profile" evidence="15">
    <location>
        <begin position="291"/>
        <end position="555"/>
    </location>
</feature>
<evidence type="ECO:0000256" key="3">
    <source>
        <dbReference type="ARBA" id="ARBA00022490"/>
    </source>
</evidence>
<dbReference type="PANTHER" id="PTHR11451">
    <property type="entry name" value="THREONINE-TRNA LIGASE"/>
    <property type="match status" value="1"/>
</dbReference>
<comment type="subunit">
    <text evidence="14">Homodimer.</text>
</comment>
<dbReference type="GO" id="GO:0000049">
    <property type="term" value="F:tRNA binding"/>
    <property type="evidence" value="ECO:0007669"/>
    <property type="project" value="UniProtKB-KW"/>
</dbReference>
<evidence type="ECO:0000256" key="5">
    <source>
        <dbReference type="ARBA" id="ARBA00022598"/>
    </source>
</evidence>
<dbReference type="FunFam" id="3.30.930.10:FF:000019">
    <property type="entry name" value="Threonine--tRNA ligase"/>
    <property type="match status" value="1"/>
</dbReference>
<dbReference type="Gene3D" id="3.30.54.20">
    <property type="match status" value="1"/>
</dbReference>
<keyword evidence="8 14" id="KW-0862">Zinc</keyword>
<gene>
    <name evidence="14 17" type="primary">thrS</name>
    <name evidence="17" type="ORF">SPAR_00580</name>
</gene>
<dbReference type="HAMAP" id="MF_00184">
    <property type="entry name" value="Thr_tRNA_synth"/>
    <property type="match status" value="1"/>
</dbReference>
<dbReference type="PRINTS" id="PR01047">
    <property type="entry name" value="TRNASYNTHTHR"/>
</dbReference>
<keyword evidence="18" id="KW-1185">Reference proteome</keyword>
<keyword evidence="7 14" id="KW-0547">Nucleotide-binding</keyword>
<accession>A0A1R1STK8</accession>
<evidence type="ECO:0000256" key="7">
    <source>
        <dbReference type="ARBA" id="ARBA00022741"/>
    </source>
</evidence>
<dbReference type="InterPro" id="IPR004154">
    <property type="entry name" value="Anticodon-bd"/>
</dbReference>
<dbReference type="Pfam" id="PF00587">
    <property type="entry name" value="tRNA-synt_2b"/>
    <property type="match status" value="1"/>
</dbReference>
<dbReference type="PROSITE" id="PS51880">
    <property type="entry name" value="TGS"/>
    <property type="match status" value="1"/>
</dbReference>
<comment type="subcellular location">
    <subcellularLocation>
        <location evidence="1 14">Cytoplasm</location>
    </subcellularLocation>
</comment>
<evidence type="ECO:0000256" key="14">
    <source>
        <dbReference type="HAMAP-Rule" id="MF_00184"/>
    </source>
</evidence>
<keyword evidence="12 14" id="KW-0030">Aminoacyl-tRNA synthetase</keyword>
<dbReference type="InterPro" id="IPR045864">
    <property type="entry name" value="aa-tRNA-synth_II/BPL/LPL"/>
</dbReference>
<evidence type="ECO:0000259" key="16">
    <source>
        <dbReference type="PROSITE" id="PS51880"/>
    </source>
</evidence>
<comment type="similarity">
    <text evidence="2 14">Belongs to the class-II aminoacyl-tRNA synthetase family.</text>
</comment>
<dbReference type="NCBIfam" id="TIGR00418">
    <property type="entry name" value="thrS"/>
    <property type="match status" value="1"/>
</dbReference>
<feature type="binding site" evidence="14">
    <location>
        <position position="532"/>
    </location>
    <ligand>
        <name>Zn(2+)</name>
        <dbReference type="ChEBI" id="CHEBI:29105"/>
        <note>catalytic</note>
    </ligand>
</feature>
<dbReference type="Gene3D" id="3.30.930.10">
    <property type="entry name" value="Bira Bifunctional Protein, Domain 2"/>
    <property type="match status" value="1"/>
</dbReference>
<dbReference type="GO" id="GO:0005524">
    <property type="term" value="F:ATP binding"/>
    <property type="evidence" value="ECO:0007669"/>
    <property type="project" value="UniProtKB-UniRule"/>
</dbReference>
<dbReference type="InterPro" id="IPR036621">
    <property type="entry name" value="Anticodon-bd_dom_sf"/>
</dbReference>
<keyword evidence="10 14" id="KW-0694">RNA-binding</keyword>
<dbReference type="InterPro" id="IPR006195">
    <property type="entry name" value="aa-tRNA-synth_II"/>
</dbReference>
<protein>
    <recommendedName>
        <fullName evidence="14">Threonine--tRNA ligase</fullName>
        <ecNumber evidence="14">6.1.1.3</ecNumber>
    </recommendedName>
    <alternativeName>
        <fullName evidence="14">Threonyl-tRNA synthetase</fullName>
        <shortName evidence="14">ThrRS</shortName>
    </alternativeName>
</protein>
<keyword evidence="11 14" id="KW-0648">Protein biosynthesis</keyword>
<dbReference type="PROSITE" id="PS50862">
    <property type="entry name" value="AA_TRNA_LIGASE_II"/>
    <property type="match status" value="1"/>
</dbReference>
<dbReference type="Gene3D" id="3.30.980.10">
    <property type="entry name" value="Threonyl-trna Synthetase, Chain A, domain 2"/>
    <property type="match status" value="1"/>
</dbReference>
<dbReference type="InterPro" id="IPR002314">
    <property type="entry name" value="aa-tRNA-synt_IIb"/>
</dbReference>
<dbReference type="STRING" id="67365.GCA_001704635_01179"/>
<dbReference type="GO" id="GO:0004829">
    <property type="term" value="F:threonine-tRNA ligase activity"/>
    <property type="evidence" value="ECO:0007669"/>
    <property type="project" value="UniProtKB-UniRule"/>
</dbReference>
<comment type="caution">
    <text evidence="14">Lacks conserved residue(s) required for the propagation of feature annotation.</text>
</comment>
<comment type="catalytic activity">
    <reaction evidence="13 14">
        <text>tRNA(Thr) + L-threonine + ATP = L-threonyl-tRNA(Thr) + AMP + diphosphate + H(+)</text>
        <dbReference type="Rhea" id="RHEA:24624"/>
        <dbReference type="Rhea" id="RHEA-COMP:9670"/>
        <dbReference type="Rhea" id="RHEA-COMP:9704"/>
        <dbReference type="ChEBI" id="CHEBI:15378"/>
        <dbReference type="ChEBI" id="CHEBI:30616"/>
        <dbReference type="ChEBI" id="CHEBI:33019"/>
        <dbReference type="ChEBI" id="CHEBI:57926"/>
        <dbReference type="ChEBI" id="CHEBI:78442"/>
        <dbReference type="ChEBI" id="CHEBI:78534"/>
        <dbReference type="ChEBI" id="CHEBI:456215"/>
        <dbReference type="EC" id="6.1.1.3"/>
    </reaction>
</comment>
<dbReference type="GeneID" id="96746302"/>
<dbReference type="FunFam" id="3.40.50.800:FF:000001">
    <property type="entry name" value="Threonine--tRNA ligase"/>
    <property type="match status" value="1"/>
</dbReference>
<dbReference type="EMBL" id="ASQP01000005">
    <property type="protein sequence ID" value="OMI41532.1"/>
    <property type="molecule type" value="Genomic_DNA"/>
</dbReference>
<dbReference type="InterPro" id="IPR047246">
    <property type="entry name" value="ThrRS_anticodon"/>
</dbReference>
<name>A0A1R1STK8_9ACTN</name>
<dbReference type="GO" id="GO:0006435">
    <property type="term" value="P:threonyl-tRNA aminoacylation"/>
    <property type="evidence" value="ECO:0007669"/>
    <property type="project" value="UniProtKB-UniRule"/>
</dbReference>
<dbReference type="AlphaFoldDB" id="A0A1R1STK8"/>
<evidence type="ECO:0000256" key="2">
    <source>
        <dbReference type="ARBA" id="ARBA00008226"/>
    </source>
</evidence>
<organism evidence="17 18">
    <name type="scientific">Streptomyces sparsogenes DSM 40356</name>
    <dbReference type="NCBI Taxonomy" id="1331668"/>
    <lineage>
        <taxon>Bacteria</taxon>
        <taxon>Bacillati</taxon>
        <taxon>Actinomycetota</taxon>
        <taxon>Actinomycetes</taxon>
        <taxon>Kitasatosporales</taxon>
        <taxon>Streptomycetaceae</taxon>
        <taxon>Streptomyces</taxon>
    </lineage>
</organism>
<comment type="caution">
    <text evidence="17">The sequence shown here is derived from an EMBL/GenBank/DDBJ whole genome shotgun (WGS) entry which is preliminary data.</text>
</comment>
<keyword evidence="4 14" id="KW-0820">tRNA-binding</keyword>
<dbReference type="GO" id="GO:0005737">
    <property type="term" value="C:cytoplasm"/>
    <property type="evidence" value="ECO:0007669"/>
    <property type="project" value="UniProtKB-SubCell"/>
</dbReference>
<dbReference type="SUPFAM" id="SSF52954">
    <property type="entry name" value="Class II aaRS ABD-related"/>
    <property type="match status" value="1"/>
</dbReference>
<dbReference type="InterPro" id="IPR002320">
    <property type="entry name" value="Thr-tRNA-ligase_IIa"/>
</dbReference>
<sequence>MSDVRVIIQRDSEREERVVTTGTTAADLFDGDRSIVAARVAGQLKDLAYEVAEGDEVEPVEITSQDGLDILRHSTAHVMAQAVQELFPEAKLGIGPPIKDGFYYDFDVETPFHPDDLKRIEKKMQEIIKRGQKFSRRPVTDEAAREELAAEPYKLELIGLKGSAADAAEGASAEVGAGELTIYDNLDAKSGELCWRDLCRGPHLPTTRNIPAFKLMRSAAAYWRGSERNPQLQRIYGTAWPTKDELKAYLDFLVEAEKRDHRKLGAELDLFSFPDELGSGLAVFHPKGGIIRREMEAYSRKRHEDADYEFVNTPHITKAKLFETSGHLPHYMEGMFPPMEFEGQDYYLKAMNCPMHNLIFKARGRSYRELPLRLFEFGTVYRYEKSGVVHGLTRARGFTQDDSHIYCTREQAPDELDSLLTFVLDLLRDYGLSDFYLELSTRDDSDKFIGSDEQWAEATEMLRQAAQKQGLELVMDPGGAAYYGPKISVQAKDAIGRTWQMSTIQVDFNQPARFELEYTAADGSRQQPIMIHRALFGSIERFFAVLLEHYAGAFPVWLAPVQAVGIPIGDSHVPYLAEFAAKAKAKGLRVEVDSSSDRMQKKIRNAQRAKTPFMVIAGDDDMAAGAVSFRYRDGSQKNGIPIDEAIAEIVDAVERRIQV</sequence>
<evidence type="ECO:0000256" key="13">
    <source>
        <dbReference type="ARBA" id="ARBA00049515"/>
    </source>
</evidence>
<dbReference type="FunFam" id="3.30.980.10:FF:000005">
    <property type="entry name" value="Threonyl-tRNA synthetase, mitochondrial"/>
    <property type="match status" value="1"/>
</dbReference>
<dbReference type="SUPFAM" id="SSF55186">
    <property type="entry name" value="ThrRS/AlaRS common domain"/>
    <property type="match status" value="1"/>
</dbReference>
<feature type="binding site" evidence="14">
    <location>
        <position position="353"/>
    </location>
    <ligand>
        <name>Zn(2+)</name>
        <dbReference type="ChEBI" id="CHEBI:29105"/>
        <note>catalytic</note>
    </ligand>
</feature>